<dbReference type="AlphaFoldDB" id="G5NDR1"/>
<reference evidence="1 2" key="1">
    <citation type="journal article" date="2011" name="BMC Genomics">
        <title>Genome sequencing reveals diversification of virulence factor content and possible host adaptation in distinct subpopulations of Salmonella enterica.</title>
        <authorList>
            <person name="den Bakker H.C."/>
            <person name="Moreno Switt A.I."/>
            <person name="Govoni G."/>
            <person name="Cummings C.A."/>
            <person name="Ranieri M.L."/>
            <person name="Degoricija L."/>
            <person name="Hoelzer K."/>
            <person name="Rodriguez-Rivera L.D."/>
            <person name="Brown S."/>
            <person name="Bolchacova E."/>
            <person name="Furtado M.R."/>
            <person name="Wiedmann M."/>
        </authorList>
    </citation>
    <scope>NUCLEOTIDE SEQUENCE [LARGE SCALE GENOMIC DNA]</scope>
    <source>
        <strain evidence="1 2">R8-3668</strain>
    </source>
</reference>
<sequence length="37" mass="4190">QIRNGSTARARVYHSTELALAVIALIIDNNNHCEFDY</sequence>
<gene>
    <name evidence="1" type="ORF">LTSEINV_2793</name>
</gene>
<organism evidence="1 2">
    <name type="scientific">Salmonella enterica subsp. enterica serovar Inverness str. R8-3668</name>
    <dbReference type="NCBI Taxonomy" id="913075"/>
    <lineage>
        <taxon>Bacteria</taxon>
        <taxon>Pseudomonadati</taxon>
        <taxon>Pseudomonadota</taxon>
        <taxon>Gammaproteobacteria</taxon>
        <taxon>Enterobacterales</taxon>
        <taxon>Enterobacteriaceae</taxon>
        <taxon>Salmonella</taxon>
    </lineage>
</organism>
<dbReference type="EMBL" id="AFCO01000918">
    <property type="protein sequence ID" value="EHC57246.1"/>
    <property type="molecule type" value="Genomic_DNA"/>
</dbReference>
<feature type="non-terminal residue" evidence="1">
    <location>
        <position position="1"/>
    </location>
</feature>
<dbReference type="Proteomes" id="UP000003532">
    <property type="component" value="Unassembled WGS sequence"/>
</dbReference>
<evidence type="ECO:0000313" key="1">
    <source>
        <dbReference type="EMBL" id="EHC57246.1"/>
    </source>
</evidence>
<evidence type="ECO:0000313" key="2">
    <source>
        <dbReference type="Proteomes" id="UP000003532"/>
    </source>
</evidence>
<proteinExistence type="predicted"/>
<comment type="caution">
    <text evidence="1">The sequence shown here is derived from an EMBL/GenBank/DDBJ whole genome shotgun (WGS) entry which is preliminary data.</text>
</comment>
<name>G5NDR1_SALET</name>
<protein>
    <submittedName>
        <fullName evidence="1">Uncharacterized protein</fullName>
    </submittedName>
</protein>
<accession>G5NDR1</accession>